<accession>A0ABR9RUM2</accession>
<sequence length="142" mass="15409">MLSPNHWGGWESSRQLQLRFDVTPDGGLTAGIALRGLRTVVSAADHVSAVRTLLEAVRVLGVERDEVRVSWPEPPGEFRWILRRAGETSLVRVIHLGAEVCGGLDEWGHTVWEGAVPSADLVEACERAVADYAADGEFTPAP</sequence>
<dbReference type="RefSeq" id="WP_193638640.1">
    <property type="nucleotide sequence ID" value="NZ_JADCSA010000011.1"/>
</dbReference>
<comment type="caution">
    <text evidence="1">The sequence shown here is derived from an EMBL/GenBank/DDBJ whole genome shotgun (WGS) entry which is preliminary data.</text>
</comment>
<keyword evidence="2" id="KW-1185">Reference proteome</keyword>
<protein>
    <submittedName>
        <fullName evidence="1">Uncharacterized protein</fullName>
    </submittedName>
</protein>
<dbReference type="EMBL" id="JADCSA010000011">
    <property type="protein sequence ID" value="MBE7325309.1"/>
    <property type="molecule type" value="Genomic_DNA"/>
</dbReference>
<evidence type="ECO:0000313" key="1">
    <source>
        <dbReference type="EMBL" id="MBE7325309.1"/>
    </source>
</evidence>
<reference evidence="1 2" key="1">
    <citation type="submission" date="2020-10" db="EMBL/GenBank/DDBJ databases">
        <title>Nocardioides sp. isolated from sludge.</title>
        <authorList>
            <person name="Zhang X."/>
        </authorList>
    </citation>
    <scope>NUCLEOTIDE SEQUENCE [LARGE SCALE GENOMIC DNA]</scope>
    <source>
        <strain evidence="1 2">Y6</strain>
    </source>
</reference>
<proteinExistence type="predicted"/>
<evidence type="ECO:0000313" key="2">
    <source>
        <dbReference type="Proteomes" id="UP000756387"/>
    </source>
</evidence>
<dbReference type="Proteomes" id="UP000756387">
    <property type="component" value="Unassembled WGS sequence"/>
</dbReference>
<gene>
    <name evidence="1" type="ORF">IEQ44_11650</name>
</gene>
<organism evidence="1 2">
    <name type="scientific">Nocardioides malaquae</name>
    <dbReference type="NCBI Taxonomy" id="2773426"/>
    <lineage>
        <taxon>Bacteria</taxon>
        <taxon>Bacillati</taxon>
        <taxon>Actinomycetota</taxon>
        <taxon>Actinomycetes</taxon>
        <taxon>Propionibacteriales</taxon>
        <taxon>Nocardioidaceae</taxon>
        <taxon>Nocardioides</taxon>
    </lineage>
</organism>
<name>A0ABR9RUM2_9ACTN</name>